<comment type="caution">
    <text evidence="3">The sequence shown here is derived from an EMBL/GenBank/DDBJ whole genome shotgun (WGS) entry which is preliminary data.</text>
</comment>
<evidence type="ECO:0000256" key="1">
    <source>
        <dbReference type="SAM" id="MobiDB-lite"/>
    </source>
</evidence>
<feature type="signal peptide" evidence="2">
    <location>
        <begin position="1"/>
        <end position="16"/>
    </location>
</feature>
<sequence>MKYLGILAVPSILAAANPLSPRQEEGQVAVDAGRLLNLRASFCLDYTKPECEAAIQSCQADESKLDEDCILNEYPDCIEDETSVCSQAAAQCLSDYGEEEDADQAVESCIIEDVFPESEEEKQPTEGGGDEGMSDEIGDEEEAPSSSVNPEQAAACKKASAEYEVVILNEDCKEFNDVEEGVDEMSESSACEAARAIFEKTWTENDCDATIRPLE</sequence>
<dbReference type="eggNOG" id="ENOG502T4UD">
    <property type="taxonomic scope" value="Eukaryota"/>
</dbReference>
<organism evidence="3 4">
    <name type="scientific">Beauveria bassiana D1-5</name>
    <dbReference type="NCBI Taxonomy" id="1245745"/>
    <lineage>
        <taxon>Eukaryota</taxon>
        <taxon>Fungi</taxon>
        <taxon>Dikarya</taxon>
        <taxon>Ascomycota</taxon>
        <taxon>Pezizomycotina</taxon>
        <taxon>Sordariomycetes</taxon>
        <taxon>Hypocreomycetidae</taxon>
        <taxon>Hypocreales</taxon>
        <taxon>Cordycipitaceae</taxon>
        <taxon>Beauveria</taxon>
    </lineage>
</organism>
<dbReference type="OrthoDB" id="4940871at2759"/>
<dbReference type="HOGENOM" id="CLU_1378058_0_0_1"/>
<reference evidence="3 4" key="1">
    <citation type="submission" date="2012-10" db="EMBL/GenBank/DDBJ databases">
        <title>Genome sequencing and analysis of entomopathogenic fungi Beauveria bassiana D1-5.</title>
        <authorList>
            <person name="Li Q."/>
            <person name="Wang L."/>
            <person name="Zhang Z."/>
            <person name="Wang Q."/>
            <person name="Ren J."/>
            <person name="Wang M."/>
            <person name="Xu W."/>
            <person name="Wang J."/>
            <person name="Lu Y."/>
            <person name="Du Q."/>
            <person name="Sun Z."/>
        </authorList>
    </citation>
    <scope>NUCLEOTIDE SEQUENCE [LARGE SCALE GENOMIC DNA]</scope>
    <source>
        <strain evidence="3 4">D1-5</strain>
    </source>
</reference>
<evidence type="ECO:0000313" key="3">
    <source>
        <dbReference type="EMBL" id="KGQ07146.1"/>
    </source>
</evidence>
<dbReference type="EMBL" id="ANFO01000728">
    <property type="protein sequence ID" value="KGQ07146.1"/>
    <property type="molecule type" value="Genomic_DNA"/>
</dbReference>
<dbReference type="Proteomes" id="UP000030106">
    <property type="component" value="Unassembled WGS sequence"/>
</dbReference>
<dbReference type="AlphaFoldDB" id="A0A0A2VH12"/>
<feature type="compositionally biased region" description="Acidic residues" evidence="1">
    <location>
        <begin position="128"/>
        <end position="143"/>
    </location>
</feature>
<feature type="chain" id="PRO_5001995551" evidence="2">
    <location>
        <begin position="17"/>
        <end position="215"/>
    </location>
</feature>
<name>A0A0A2VH12_BEABA</name>
<accession>A0A0A2VH12</accession>
<protein>
    <submittedName>
        <fullName evidence="3">Uncharacterized protein</fullName>
    </submittedName>
</protein>
<proteinExistence type="predicted"/>
<gene>
    <name evidence="3" type="ORF">BBAD15_g7535</name>
</gene>
<keyword evidence="2" id="KW-0732">Signal</keyword>
<feature type="region of interest" description="Disordered" evidence="1">
    <location>
        <begin position="114"/>
        <end position="154"/>
    </location>
</feature>
<evidence type="ECO:0000313" key="4">
    <source>
        <dbReference type="Proteomes" id="UP000030106"/>
    </source>
</evidence>
<evidence type="ECO:0000256" key="2">
    <source>
        <dbReference type="SAM" id="SignalP"/>
    </source>
</evidence>